<feature type="compositionally biased region" description="Polar residues" evidence="1">
    <location>
        <begin position="26"/>
        <end position="35"/>
    </location>
</feature>
<evidence type="ECO:0000256" key="1">
    <source>
        <dbReference type="SAM" id="MobiDB-lite"/>
    </source>
</evidence>
<dbReference type="GO" id="GO:0006998">
    <property type="term" value="P:nuclear envelope organization"/>
    <property type="evidence" value="ECO:0007669"/>
    <property type="project" value="InterPro"/>
</dbReference>
<feature type="domain" description="Brl1/Brr6" evidence="3">
    <location>
        <begin position="261"/>
        <end position="394"/>
    </location>
</feature>
<protein>
    <recommendedName>
        <fullName evidence="3">Brl1/Brr6 domain-containing protein</fullName>
    </recommendedName>
</protein>
<dbReference type="InterPro" id="IPR018767">
    <property type="entry name" value="Brl1/Brr6_dom"/>
</dbReference>
<sequence>MSQRGNEMGMDYEWQNKHGPMDSRSPFAQLSQNPQRFPVPATATPGGKRRNHSAFDSPQKQSTPSLRTSPTKPLPPVPAFNSLYSTPRKMQSDFDDSSAGETPKSPEHTDNDATPDTMGRSLLSTSKAVTKYDGVDLSGLPARGSPTKEKERPQPSARRESFFGKIKNKFYSPGRGEVPRADHIHNTDKRVKKRRDRELQRHVSRRRRHSVSDSGDESEMLSKSPRKAQQGEATESNEKKPHWLSSLFTFIAQHPTVPHILSFYAQLAFNVFLLAGCAYVIYCFWAAVQGDVDKKSHEAMVDIMAEMAICAENFRKNNCDRTTRVPALETVCDNWTKCMNQDPSKVGRAKVSAHTFAEIFNSFVEPISWKAMIFTAFIVFGCFATTNFAFGFFRDKTANAGAQYHPAYYQQPPPPTPQRTFSGEAYYGTPWHQPPMGLEPAPSGGFAQIEGRGSPVRRLHYN</sequence>
<evidence type="ECO:0000313" key="5">
    <source>
        <dbReference type="Proteomes" id="UP000799537"/>
    </source>
</evidence>
<feature type="region of interest" description="Disordered" evidence="1">
    <location>
        <begin position="1"/>
        <end position="238"/>
    </location>
</feature>
<evidence type="ECO:0000256" key="2">
    <source>
        <dbReference type="SAM" id="Phobius"/>
    </source>
</evidence>
<keyword evidence="5" id="KW-1185">Reference proteome</keyword>
<dbReference type="GO" id="GO:0055088">
    <property type="term" value="P:lipid homeostasis"/>
    <property type="evidence" value="ECO:0007669"/>
    <property type="project" value="InterPro"/>
</dbReference>
<dbReference type="GeneID" id="54559307"/>
<dbReference type="PANTHER" id="PTHR28136:SF1">
    <property type="entry name" value="NUCLEUS EXPORT PROTEIN BRL1"/>
    <property type="match status" value="1"/>
</dbReference>
<organism evidence="4 5">
    <name type="scientific">Zasmidium cellare ATCC 36951</name>
    <dbReference type="NCBI Taxonomy" id="1080233"/>
    <lineage>
        <taxon>Eukaryota</taxon>
        <taxon>Fungi</taxon>
        <taxon>Dikarya</taxon>
        <taxon>Ascomycota</taxon>
        <taxon>Pezizomycotina</taxon>
        <taxon>Dothideomycetes</taxon>
        <taxon>Dothideomycetidae</taxon>
        <taxon>Mycosphaerellales</taxon>
        <taxon>Mycosphaerellaceae</taxon>
        <taxon>Zasmidium</taxon>
    </lineage>
</organism>
<dbReference type="Proteomes" id="UP000799537">
    <property type="component" value="Unassembled WGS sequence"/>
</dbReference>
<feature type="compositionally biased region" description="Basic and acidic residues" evidence="1">
    <location>
        <begin position="146"/>
        <end position="162"/>
    </location>
</feature>
<feature type="compositionally biased region" description="Polar residues" evidence="1">
    <location>
        <begin position="54"/>
        <end position="71"/>
    </location>
</feature>
<evidence type="ECO:0000259" key="3">
    <source>
        <dbReference type="SMART" id="SM01042"/>
    </source>
</evidence>
<evidence type="ECO:0000313" key="4">
    <source>
        <dbReference type="EMBL" id="KAF2167643.1"/>
    </source>
</evidence>
<keyword evidence="2" id="KW-0472">Membrane</keyword>
<dbReference type="GO" id="GO:0031965">
    <property type="term" value="C:nuclear membrane"/>
    <property type="evidence" value="ECO:0007669"/>
    <property type="project" value="InterPro"/>
</dbReference>
<dbReference type="InterPro" id="IPR040202">
    <property type="entry name" value="Brl1/Brr6"/>
</dbReference>
<dbReference type="RefSeq" id="XP_033668532.1">
    <property type="nucleotide sequence ID" value="XM_033806035.1"/>
</dbReference>
<proteinExistence type="predicted"/>
<accession>A0A6A6CM12</accession>
<reference evidence="4" key="1">
    <citation type="journal article" date="2020" name="Stud. Mycol.">
        <title>101 Dothideomycetes genomes: a test case for predicting lifestyles and emergence of pathogens.</title>
        <authorList>
            <person name="Haridas S."/>
            <person name="Albert R."/>
            <person name="Binder M."/>
            <person name="Bloem J."/>
            <person name="Labutti K."/>
            <person name="Salamov A."/>
            <person name="Andreopoulos B."/>
            <person name="Baker S."/>
            <person name="Barry K."/>
            <person name="Bills G."/>
            <person name="Bluhm B."/>
            <person name="Cannon C."/>
            <person name="Castanera R."/>
            <person name="Culley D."/>
            <person name="Daum C."/>
            <person name="Ezra D."/>
            <person name="Gonzalez J."/>
            <person name="Henrissat B."/>
            <person name="Kuo A."/>
            <person name="Liang C."/>
            <person name="Lipzen A."/>
            <person name="Lutzoni F."/>
            <person name="Magnuson J."/>
            <person name="Mondo S."/>
            <person name="Nolan M."/>
            <person name="Ohm R."/>
            <person name="Pangilinan J."/>
            <person name="Park H.-J."/>
            <person name="Ramirez L."/>
            <person name="Alfaro M."/>
            <person name="Sun H."/>
            <person name="Tritt A."/>
            <person name="Yoshinaga Y."/>
            <person name="Zwiers L.-H."/>
            <person name="Turgeon B."/>
            <person name="Goodwin S."/>
            <person name="Spatafora J."/>
            <person name="Crous P."/>
            <person name="Grigoriev I."/>
        </authorList>
    </citation>
    <scope>NUCLEOTIDE SEQUENCE</scope>
    <source>
        <strain evidence="4">ATCC 36951</strain>
    </source>
</reference>
<name>A0A6A6CM12_ZASCE</name>
<dbReference type="EMBL" id="ML993592">
    <property type="protein sequence ID" value="KAF2167643.1"/>
    <property type="molecule type" value="Genomic_DNA"/>
</dbReference>
<dbReference type="AlphaFoldDB" id="A0A6A6CM12"/>
<keyword evidence="2" id="KW-1133">Transmembrane helix</keyword>
<feature type="transmembrane region" description="Helical" evidence="2">
    <location>
        <begin position="267"/>
        <end position="288"/>
    </location>
</feature>
<feature type="compositionally biased region" description="Basic and acidic residues" evidence="1">
    <location>
        <begin position="177"/>
        <end position="189"/>
    </location>
</feature>
<dbReference type="PANTHER" id="PTHR28136">
    <property type="entry name" value="NUCLEUS EXPORT PROTEIN BRR6"/>
    <property type="match status" value="1"/>
</dbReference>
<keyword evidence="2" id="KW-0812">Transmembrane</keyword>
<gene>
    <name evidence="4" type="ORF">M409DRAFT_21800</name>
</gene>
<dbReference type="Pfam" id="PF10104">
    <property type="entry name" value="Brr6_like_C_C"/>
    <property type="match status" value="1"/>
</dbReference>
<dbReference type="SMART" id="SM01042">
    <property type="entry name" value="Brr6_like_C_C"/>
    <property type="match status" value="1"/>
</dbReference>
<feature type="transmembrane region" description="Helical" evidence="2">
    <location>
        <begin position="371"/>
        <end position="393"/>
    </location>
</feature>
<dbReference type="OrthoDB" id="5961at2759"/>